<name>A0A4R1KG92_9GAMM</name>
<dbReference type="PANTHER" id="PTHR43483:SF3">
    <property type="entry name" value="MEMBRANE TRANSPORTER PROTEIN HI_0806-RELATED"/>
    <property type="match status" value="1"/>
</dbReference>
<feature type="transmembrane region" description="Helical" evidence="6">
    <location>
        <begin position="134"/>
        <end position="154"/>
    </location>
</feature>
<sequence length="260" mass="27914">MFLICLVLGAVAGTLSGLFGLGGGVLIVPALVVIFHWANFPPELSIHMAMGTSLATIIFTAASSTYSHYKQGSVDWKIVRQLTIGIIIGAFSGSWLAHFIDGRWLEWAFGVYLVLIALKMLFAHPQISNRSMPAVWVTNCVGIFIGFKSAIFGVGGGTVTVPFLNYFGQSMKRAAGISAACGLPIAISGTLGYLLAGSQNAVLPAWSVGYVYLPAWLGIILTSSVFARFGAKLSHRWSQQRLQRLFAILLLAIAIKIFMA</sequence>
<keyword evidence="3 6" id="KW-0812">Transmembrane</keyword>
<evidence type="ECO:0000313" key="7">
    <source>
        <dbReference type="EMBL" id="TCK63197.1"/>
    </source>
</evidence>
<dbReference type="OrthoDB" id="457670at2"/>
<feature type="transmembrane region" description="Helical" evidence="6">
    <location>
        <begin position="174"/>
        <end position="196"/>
    </location>
</feature>
<keyword evidence="8" id="KW-1185">Reference proteome</keyword>
<feature type="transmembrane region" description="Helical" evidence="6">
    <location>
        <begin position="242"/>
        <end position="259"/>
    </location>
</feature>
<reference evidence="7 8" key="1">
    <citation type="submission" date="2019-03" db="EMBL/GenBank/DDBJ databases">
        <title>Genomic Encyclopedia of Type Strains, Phase IV (KMG-IV): sequencing the most valuable type-strain genomes for metagenomic binning, comparative biology and taxonomic classification.</title>
        <authorList>
            <person name="Goeker M."/>
        </authorList>
    </citation>
    <scope>NUCLEOTIDE SEQUENCE [LARGE SCALE GENOMIC DNA]</scope>
    <source>
        <strain evidence="7 8">DSM 18577</strain>
    </source>
</reference>
<dbReference type="Proteomes" id="UP000295565">
    <property type="component" value="Unassembled WGS sequence"/>
</dbReference>
<comment type="subcellular location">
    <subcellularLocation>
        <location evidence="6">Cell membrane</location>
        <topology evidence="6">Multi-pass membrane protein</topology>
    </subcellularLocation>
    <subcellularLocation>
        <location evidence="1">Membrane</location>
        <topology evidence="1">Multi-pass membrane protein</topology>
    </subcellularLocation>
</comment>
<keyword evidence="5 6" id="KW-0472">Membrane</keyword>
<dbReference type="InterPro" id="IPR002781">
    <property type="entry name" value="TM_pro_TauE-like"/>
</dbReference>
<proteinExistence type="inferred from homology"/>
<dbReference type="AlphaFoldDB" id="A0A4R1KG92"/>
<feature type="transmembrane region" description="Helical" evidence="6">
    <location>
        <begin position="104"/>
        <end position="122"/>
    </location>
</feature>
<gene>
    <name evidence="7" type="ORF">EV690_0294</name>
</gene>
<evidence type="ECO:0000256" key="2">
    <source>
        <dbReference type="ARBA" id="ARBA00009142"/>
    </source>
</evidence>
<dbReference type="PANTHER" id="PTHR43483">
    <property type="entry name" value="MEMBRANE TRANSPORTER PROTEIN HI_0806-RELATED"/>
    <property type="match status" value="1"/>
</dbReference>
<dbReference type="GO" id="GO:0005886">
    <property type="term" value="C:plasma membrane"/>
    <property type="evidence" value="ECO:0007669"/>
    <property type="project" value="UniProtKB-SubCell"/>
</dbReference>
<comment type="caution">
    <text evidence="7">The sequence shown here is derived from an EMBL/GenBank/DDBJ whole genome shotgun (WGS) entry which is preliminary data.</text>
</comment>
<accession>A0A4R1KG92</accession>
<evidence type="ECO:0000256" key="5">
    <source>
        <dbReference type="ARBA" id="ARBA00023136"/>
    </source>
</evidence>
<feature type="transmembrane region" description="Helical" evidence="6">
    <location>
        <begin position="78"/>
        <end position="98"/>
    </location>
</feature>
<dbReference type="RefSeq" id="WP_131911166.1">
    <property type="nucleotide sequence ID" value="NZ_OU594967.1"/>
</dbReference>
<dbReference type="Pfam" id="PF01925">
    <property type="entry name" value="TauE"/>
    <property type="match status" value="1"/>
</dbReference>
<evidence type="ECO:0000256" key="6">
    <source>
        <dbReference type="RuleBase" id="RU363041"/>
    </source>
</evidence>
<organism evidence="7 8">
    <name type="scientific">Celerinatantimonas diazotrophica</name>
    <dbReference type="NCBI Taxonomy" id="412034"/>
    <lineage>
        <taxon>Bacteria</taxon>
        <taxon>Pseudomonadati</taxon>
        <taxon>Pseudomonadota</taxon>
        <taxon>Gammaproteobacteria</taxon>
        <taxon>Celerinatantimonadaceae</taxon>
        <taxon>Celerinatantimonas</taxon>
    </lineage>
</organism>
<feature type="transmembrane region" description="Helical" evidence="6">
    <location>
        <begin position="208"/>
        <end position="230"/>
    </location>
</feature>
<evidence type="ECO:0000256" key="1">
    <source>
        <dbReference type="ARBA" id="ARBA00004141"/>
    </source>
</evidence>
<feature type="transmembrane region" description="Helical" evidence="6">
    <location>
        <begin position="44"/>
        <end position="66"/>
    </location>
</feature>
<comment type="similarity">
    <text evidence="2 6">Belongs to the 4-toluene sulfonate uptake permease (TSUP) (TC 2.A.102) family.</text>
</comment>
<evidence type="ECO:0000256" key="4">
    <source>
        <dbReference type="ARBA" id="ARBA00022989"/>
    </source>
</evidence>
<evidence type="ECO:0000313" key="8">
    <source>
        <dbReference type="Proteomes" id="UP000295565"/>
    </source>
</evidence>
<keyword evidence="6" id="KW-1003">Cell membrane</keyword>
<protein>
    <recommendedName>
        <fullName evidence="6">Probable membrane transporter protein</fullName>
    </recommendedName>
</protein>
<dbReference type="EMBL" id="SMGD01000003">
    <property type="protein sequence ID" value="TCK63197.1"/>
    <property type="molecule type" value="Genomic_DNA"/>
</dbReference>
<evidence type="ECO:0000256" key="3">
    <source>
        <dbReference type="ARBA" id="ARBA00022692"/>
    </source>
</evidence>
<keyword evidence="4 6" id="KW-1133">Transmembrane helix</keyword>